<feature type="compositionally biased region" description="Polar residues" evidence="1">
    <location>
        <begin position="42"/>
        <end position="51"/>
    </location>
</feature>
<proteinExistence type="predicted"/>
<organism evidence="2 3">
    <name type="scientific">Moorena producens PAL-8-15-08-1</name>
    <dbReference type="NCBI Taxonomy" id="1458985"/>
    <lineage>
        <taxon>Bacteria</taxon>
        <taxon>Bacillati</taxon>
        <taxon>Cyanobacteriota</taxon>
        <taxon>Cyanophyceae</taxon>
        <taxon>Coleofasciculales</taxon>
        <taxon>Coleofasciculaceae</taxon>
        <taxon>Moorena</taxon>
    </lineage>
</organism>
<feature type="compositionally biased region" description="Basic and acidic residues" evidence="1">
    <location>
        <begin position="52"/>
        <end position="70"/>
    </location>
</feature>
<dbReference type="AlphaFoldDB" id="A0A1D8U2C9"/>
<name>A0A1D8U2C9_9CYAN</name>
<evidence type="ECO:0000256" key="1">
    <source>
        <dbReference type="SAM" id="MobiDB-lite"/>
    </source>
</evidence>
<dbReference type="Proteomes" id="UP000177870">
    <property type="component" value="Chromosome"/>
</dbReference>
<evidence type="ECO:0000313" key="3">
    <source>
        <dbReference type="Proteomes" id="UP000177870"/>
    </source>
</evidence>
<protein>
    <submittedName>
        <fullName evidence="2">Uncharacterized protein</fullName>
    </submittedName>
</protein>
<accession>A0A1D8U2C9</accession>
<evidence type="ECO:0000313" key="2">
    <source>
        <dbReference type="EMBL" id="AOX04005.1"/>
    </source>
</evidence>
<gene>
    <name evidence="2" type="ORF">BJP34_35345</name>
</gene>
<feature type="region of interest" description="Disordered" evidence="1">
    <location>
        <begin position="1"/>
        <end position="70"/>
    </location>
</feature>
<dbReference type="KEGG" id="mpro:BJP34_35345"/>
<sequence>MDWGIREELTPQNPNCPFDTGESPVLEETSDFLSGHTEEEATYQSEAGSRAQSERKTDVSHWRALERRHG</sequence>
<reference evidence="3" key="1">
    <citation type="submission" date="2016-10" db="EMBL/GenBank/DDBJ databases">
        <title>Comparative genomics uncovers the prolific and rare metabolic potential of the cyanobacterial genus Moorea.</title>
        <authorList>
            <person name="Leao T."/>
            <person name="Castelao G."/>
            <person name="Korobeynikov A."/>
            <person name="Monroe E.A."/>
            <person name="Podell S."/>
            <person name="Glukhov E."/>
            <person name="Allen E."/>
            <person name="Gerwick W.H."/>
            <person name="Gerwick L."/>
        </authorList>
    </citation>
    <scope>NUCLEOTIDE SEQUENCE [LARGE SCALE GENOMIC DNA]</scope>
    <source>
        <strain evidence="3">PAL-8-15-08-1</strain>
    </source>
</reference>
<dbReference type="EMBL" id="CP017599">
    <property type="protein sequence ID" value="AOX04005.1"/>
    <property type="molecule type" value="Genomic_DNA"/>
</dbReference>